<dbReference type="InterPro" id="IPR018460">
    <property type="entry name" value="Battenin_disease_Cln3_subgr"/>
</dbReference>
<comment type="similarity">
    <text evidence="2 7">Belongs to the battenin family.</text>
</comment>
<dbReference type="OrthoDB" id="5965864at2759"/>
<evidence type="ECO:0000256" key="5">
    <source>
        <dbReference type="ARBA" id="ARBA00022989"/>
    </source>
</evidence>
<feature type="transmembrane region" description="Helical" evidence="7">
    <location>
        <begin position="122"/>
        <end position="141"/>
    </location>
</feature>
<feature type="transmembrane region" description="Helical" evidence="7">
    <location>
        <begin position="379"/>
        <end position="401"/>
    </location>
</feature>
<dbReference type="EnsemblMetazoa" id="XM_038213252.1">
    <property type="protein sequence ID" value="XP_038069180.1"/>
    <property type="gene ID" value="LOC119738378"/>
</dbReference>
<dbReference type="CTD" id="1201"/>
<keyword evidence="3" id="KW-0813">Transport</keyword>
<evidence type="ECO:0000256" key="7">
    <source>
        <dbReference type="RuleBase" id="RU361113"/>
    </source>
</evidence>
<feature type="transmembrane region" description="Helical" evidence="7">
    <location>
        <begin position="352"/>
        <end position="367"/>
    </location>
</feature>
<dbReference type="CDD" id="cd06174">
    <property type="entry name" value="MFS"/>
    <property type="match status" value="1"/>
</dbReference>
<dbReference type="GO" id="GO:0007040">
    <property type="term" value="P:lysosome organization"/>
    <property type="evidence" value="ECO:0007669"/>
    <property type="project" value="TreeGrafter"/>
</dbReference>
<dbReference type="PRINTS" id="PR01315">
    <property type="entry name" value="BATTENIN"/>
</dbReference>
<accession>A0A914AYF4</accession>
<feature type="transmembrane region" description="Helical" evidence="7">
    <location>
        <begin position="208"/>
        <end position="227"/>
    </location>
</feature>
<keyword evidence="6 7" id="KW-0472">Membrane</keyword>
<evidence type="ECO:0000256" key="3">
    <source>
        <dbReference type="ARBA" id="ARBA00022448"/>
    </source>
</evidence>
<evidence type="ECO:0000256" key="4">
    <source>
        <dbReference type="ARBA" id="ARBA00022692"/>
    </source>
</evidence>
<dbReference type="GO" id="GO:0012505">
    <property type="term" value="C:endomembrane system"/>
    <property type="evidence" value="ECO:0007669"/>
    <property type="project" value="UniProtKB-SubCell"/>
</dbReference>
<dbReference type="GO" id="GO:0051453">
    <property type="term" value="P:regulation of intracellular pH"/>
    <property type="evidence" value="ECO:0007669"/>
    <property type="project" value="TreeGrafter"/>
</dbReference>
<dbReference type="RefSeq" id="XP_038069180.1">
    <property type="nucleotide sequence ID" value="XM_038213252.1"/>
</dbReference>
<dbReference type="Proteomes" id="UP000887568">
    <property type="component" value="Unplaced"/>
</dbReference>
<dbReference type="SUPFAM" id="SSF103473">
    <property type="entry name" value="MFS general substrate transporter"/>
    <property type="match status" value="1"/>
</dbReference>
<dbReference type="AlphaFoldDB" id="A0A914AYF4"/>
<dbReference type="PANTHER" id="PTHR10981">
    <property type="entry name" value="BATTENIN"/>
    <property type="match status" value="1"/>
</dbReference>
<feature type="transmembrane region" description="Helical" evidence="7">
    <location>
        <begin position="63"/>
        <end position="85"/>
    </location>
</feature>
<feature type="transmembrane region" description="Helical" evidence="7">
    <location>
        <begin position="175"/>
        <end position="196"/>
    </location>
</feature>
<comment type="subcellular location">
    <subcellularLocation>
        <location evidence="1">Endomembrane system</location>
        <topology evidence="1">Multi-pass membrane protein</topology>
    </subcellularLocation>
    <subcellularLocation>
        <location evidence="7">Lysosome membrane</location>
        <topology evidence="7">Multi-pass membrane protein</topology>
    </subcellularLocation>
</comment>
<protein>
    <recommendedName>
        <fullName evidence="7">Battenin</fullName>
    </recommendedName>
</protein>
<evidence type="ECO:0000313" key="8">
    <source>
        <dbReference type="EnsemblMetazoa" id="XP_038069180.1"/>
    </source>
</evidence>
<keyword evidence="4 7" id="KW-0812">Transmembrane</keyword>
<dbReference type="PIRSF" id="PIRSF015974">
    <property type="entry name" value="CLN3_BTN1"/>
    <property type="match status" value="1"/>
</dbReference>
<dbReference type="InterPro" id="IPR003492">
    <property type="entry name" value="Battenin_disease_Cln3"/>
</dbReference>
<reference evidence="8" key="1">
    <citation type="submission" date="2022-11" db="UniProtKB">
        <authorList>
            <consortium name="EnsemblMetazoa"/>
        </authorList>
    </citation>
    <scope>IDENTIFICATION</scope>
</reference>
<dbReference type="GO" id="GO:0005765">
    <property type="term" value="C:lysosomal membrane"/>
    <property type="evidence" value="ECO:0007669"/>
    <property type="project" value="UniProtKB-SubCell"/>
</dbReference>
<keyword evidence="5 7" id="KW-1133">Transmembrane helix</keyword>
<name>A0A914AYF4_PATMI</name>
<dbReference type="Pfam" id="PF02487">
    <property type="entry name" value="CLN3"/>
    <property type="match status" value="1"/>
</dbReference>
<dbReference type="PANTHER" id="PTHR10981:SF0">
    <property type="entry name" value="BATTENIN"/>
    <property type="match status" value="1"/>
</dbReference>
<feature type="transmembrane region" description="Helical" evidence="7">
    <location>
        <begin position="315"/>
        <end position="332"/>
    </location>
</feature>
<organism evidence="8 9">
    <name type="scientific">Patiria miniata</name>
    <name type="common">Bat star</name>
    <name type="synonym">Asterina miniata</name>
    <dbReference type="NCBI Taxonomy" id="46514"/>
    <lineage>
        <taxon>Eukaryota</taxon>
        <taxon>Metazoa</taxon>
        <taxon>Echinodermata</taxon>
        <taxon>Eleutherozoa</taxon>
        <taxon>Asterozoa</taxon>
        <taxon>Asteroidea</taxon>
        <taxon>Valvatacea</taxon>
        <taxon>Valvatida</taxon>
        <taxon>Asterinidae</taxon>
        <taxon>Patiria</taxon>
    </lineage>
</organism>
<sequence>MNELFVRHPDSEAPDLPLSNLTRSEEIEPANMMEETDMTDELPVMAAAAAIRQNNRKTKIRNLVAFWLLGLCNNYAYVIMLSAAYDILEKKETETESDVEPPDTMYNLTNSTSAGRFDCNPISTGAVLLADILPTLIIKLTAPWFADYIPYGVRIAICVLAAASSFLIVSFVHVVALSLMGVVFASVSAGLGEFTYVSLMSFYDKNVVSTWSSGTGAAGLIGALSYAGLTEILTPRDSLLVMLIVPVAMVISYWGILVRAPTLQPHRDDQPVDEARRRLIECEPTEGVDDLDQDIKMAAKEHLMLKERIYHIKHLLKYMIPLMLVYFAEYFINQGLLELIYFQGVWLDHQGQYRWFQVLYQLGVFISRSSVNFVKFKRLWIFSLLQWGVLVLMFTVAYYAYMPSIAIVFAIILFEGLLGGAAYVNTFYQIRENESPKYKEFAMGTTTVAESMGTSLAGAVALPVHNALCRL</sequence>
<feature type="transmembrane region" description="Helical" evidence="7">
    <location>
        <begin position="239"/>
        <end position="258"/>
    </location>
</feature>
<proteinExistence type="inferred from homology"/>
<dbReference type="OMA" id="INNFHYC"/>
<evidence type="ECO:0000313" key="9">
    <source>
        <dbReference type="Proteomes" id="UP000887568"/>
    </source>
</evidence>
<feature type="transmembrane region" description="Helical" evidence="7">
    <location>
        <begin position="148"/>
        <end position="169"/>
    </location>
</feature>
<evidence type="ECO:0000256" key="2">
    <source>
        <dbReference type="ARBA" id="ARBA00007467"/>
    </source>
</evidence>
<evidence type="ECO:0000256" key="6">
    <source>
        <dbReference type="ARBA" id="ARBA00023136"/>
    </source>
</evidence>
<dbReference type="InterPro" id="IPR036259">
    <property type="entry name" value="MFS_trans_sf"/>
</dbReference>
<keyword evidence="7" id="KW-0458">Lysosome</keyword>
<feature type="transmembrane region" description="Helical" evidence="7">
    <location>
        <begin position="407"/>
        <end position="428"/>
    </location>
</feature>
<keyword evidence="9" id="KW-1185">Reference proteome</keyword>
<evidence type="ECO:0000256" key="1">
    <source>
        <dbReference type="ARBA" id="ARBA00004127"/>
    </source>
</evidence>
<dbReference type="GeneID" id="119738378"/>
<dbReference type="Gene3D" id="1.20.1250.20">
    <property type="entry name" value="MFS general substrate transporter like domains"/>
    <property type="match status" value="1"/>
</dbReference>